<sequence length="83" mass="9274">MPGWESLRLDLLRYREQAPRALVVWPSPDTERRRERPALIGTASLVPDLGHAVPPGRWGLVVSLQTETSGHLLSEPLELTVEP</sequence>
<dbReference type="Proteomes" id="UP001500190">
    <property type="component" value="Unassembled WGS sequence"/>
</dbReference>
<evidence type="ECO:0000313" key="1">
    <source>
        <dbReference type="EMBL" id="GAA1602968.1"/>
    </source>
</evidence>
<evidence type="ECO:0000313" key="2">
    <source>
        <dbReference type="Proteomes" id="UP001500190"/>
    </source>
</evidence>
<organism evidence="1 2">
    <name type="scientific">Kribbella karoonensis</name>
    <dbReference type="NCBI Taxonomy" id="324851"/>
    <lineage>
        <taxon>Bacteria</taxon>
        <taxon>Bacillati</taxon>
        <taxon>Actinomycetota</taxon>
        <taxon>Actinomycetes</taxon>
        <taxon>Propionibacteriales</taxon>
        <taxon>Kribbellaceae</taxon>
        <taxon>Kribbella</taxon>
    </lineage>
</organism>
<accession>A0ABN2EES2</accession>
<proteinExistence type="predicted"/>
<gene>
    <name evidence="1" type="ORF">GCM10009742_59140</name>
</gene>
<dbReference type="EMBL" id="BAAAND010000009">
    <property type="protein sequence ID" value="GAA1602968.1"/>
    <property type="molecule type" value="Genomic_DNA"/>
</dbReference>
<comment type="caution">
    <text evidence="1">The sequence shown here is derived from an EMBL/GenBank/DDBJ whole genome shotgun (WGS) entry which is preliminary data.</text>
</comment>
<reference evidence="1 2" key="1">
    <citation type="journal article" date="2019" name="Int. J. Syst. Evol. Microbiol.">
        <title>The Global Catalogue of Microorganisms (GCM) 10K type strain sequencing project: providing services to taxonomists for standard genome sequencing and annotation.</title>
        <authorList>
            <consortium name="The Broad Institute Genomics Platform"/>
            <consortium name="The Broad Institute Genome Sequencing Center for Infectious Disease"/>
            <person name="Wu L."/>
            <person name="Ma J."/>
        </authorList>
    </citation>
    <scope>NUCLEOTIDE SEQUENCE [LARGE SCALE GENOMIC DNA]</scope>
    <source>
        <strain evidence="1 2">JCM 14304</strain>
    </source>
</reference>
<name>A0ABN2EES2_9ACTN</name>
<protein>
    <submittedName>
        <fullName evidence="1">Uncharacterized protein</fullName>
    </submittedName>
</protein>
<dbReference type="RefSeq" id="WP_344197209.1">
    <property type="nucleotide sequence ID" value="NZ_BAAAND010000009.1"/>
</dbReference>
<keyword evidence="2" id="KW-1185">Reference proteome</keyword>